<gene>
    <name evidence="2" type="ORF">IM725_14285</name>
</gene>
<keyword evidence="3" id="KW-1185">Reference proteome</keyword>
<feature type="compositionally biased region" description="Basic and acidic residues" evidence="1">
    <location>
        <begin position="43"/>
        <end position="55"/>
    </location>
</feature>
<feature type="region of interest" description="Disordered" evidence="1">
    <location>
        <begin position="1"/>
        <end position="55"/>
    </location>
</feature>
<evidence type="ECO:0000256" key="1">
    <source>
        <dbReference type="SAM" id="MobiDB-lite"/>
    </source>
</evidence>
<accession>A0ABR9SHA9</accession>
<comment type="caution">
    <text evidence="2">The sequence shown here is derived from an EMBL/GenBank/DDBJ whole genome shotgun (WGS) entry which is preliminary data.</text>
</comment>
<dbReference type="RefSeq" id="WP_193781307.1">
    <property type="nucleotide sequence ID" value="NZ_JADDOJ010000061.1"/>
</dbReference>
<evidence type="ECO:0000313" key="2">
    <source>
        <dbReference type="EMBL" id="MBE7941746.1"/>
    </source>
</evidence>
<reference evidence="2 3" key="1">
    <citation type="submission" date="2020-10" db="EMBL/GenBank/DDBJ databases">
        <title>Draft genome of Ramlibacter aquaticus LMG 30558.</title>
        <authorList>
            <person name="Props R."/>
        </authorList>
    </citation>
    <scope>NUCLEOTIDE SEQUENCE [LARGE SCALE GENOMIC DNA]</scope>
    <source>
        <strain evidence="2 3">LMG 30558</strain>
    </source>
</reference>
<protein>
    <submittedName>
        <fullName evidence="2">Uncharacterized protein</fullName>
    </submittedName>
</protein>
<proteinExistence type="predicted"/>
<sequence>MNSARRIKLRLTQPRPRNPLVAPAAQRKAGAHRPSAGARRRAQKDALRRELRTAG</sequence>
<dbReference type="Proteomes" id="UP000715965">
    <property type="component" value="Unassembled WGS sequence"/>
</dbReference>
<organism evidence="2 3">
    <name type="scientific">Ramlibacter aquaticus</name>
    <dbReference type="NCBI Taxonomy" id="2780094"/>
    <lineage>
        <taxon>Bacteria</taxon>
        <taxon>Pseudomonadati</taxon>
        <taxon>Pseudomonadota</taxon>
        <taxon>Betaproteobacteria</taxon>
        <taxon>Burkholderiales</taxon>
        <taxon>Comamonadaceae</taxon>
        <taxon>Ramlibacter</taxon>
    </lineage>
</organism>
<evidence type="ECO:0000313" key="3">
    <source>
        <dbReference type="Proteomes" id="UP000715965"/>
    </source>
</evidence>
<name>A0ABR9SHA9_9BURK</name>
<dbReference type="EMBL" id="JADDOJ010000061">
    <property type="protein sequence ID" value="MBE7941746.1"/>
    <property type="molecule type" value="Genomic_DNA"/>
</dbReference>